<dbReference type="InterPro" id="IPR014347">
    <property type="entry name" value="Tautomerase/MIF_sf"/>
</dbReference>
<dbReference type="Gene3D" id="3.30.429.10">
    <property type="entry name" value="Macrophage Migration Inhibitory Factor"/>
    <property type="match status" value="1"/>
</dbReference>
<dbReference type="OrthoDB" id="9804765at2"/>
<sequence>MPSTTIDVRKRWSDDDVVAIIDAVHAALVAAFHIPENDKHVRLVEHLPHRLAYPPSLAQPDLMTLVTIDCFAGRSVDAKRILYREIVRRLSACGIPADHITITVRDVPMENWGIRGGQAGCDVNVGFDVNV</sequence>
<dbReference type="EMBL" id="BJOU01000001">
    <property type="protein sequence ID" value="GED98207.1"/>
    <property type="molecule type" value="Genomic_DNA"/>
</dbReference>
<dbReference type="Proteomes" id="UP000444980">
    <property type="component" value="Unassembled WGS sequence"/>
</dbReference>
<protein>
    <submittedName>
        <fullName evidence="1">Tautomerase</fullName>
    </submittedName>
</protein>
<comment type="caution">
    <text evidence="1">The sequence shown here is derived from an EMBL/GenBank/DDBJ whole genome shotgun (WGS) entry which is preliminary data.</text>
</comment>
<evidence type="ECO:0000313" key="2">
    <source>
        <dbReference type="Proteomes" id="UP000444980"/>
    </source>
</evidence>
<accession>A0A7I9UYD5</accession>
<dbReference type="Pfam" id="PF14552">
    <property type="entry name" value="Tautomerase_2"/>
    <property type="match status" value="1"/>
</dbReference>
<name>A0A7I9UYD5_9ACTN</name>
<dbReference type="PANTHER" id="PTHR38460">
    <property type="entry name" value="TAUTOMERASE YOLI-RELATED"/>
    <property type="match status" value="1"/>
</dbReference>
<dbReference type="InterPro" id="IPR037479">
    <property type="entry name" value="Tauto_MSAD"/>
</dbReference>
<dbReference type="PANTHER" id="PTHR38460:SF1">
    <property type="entry name" value="TAUTOMERASE YOLI-RELATED"/>
    <property type="match status" value="1"/>
</dbReference>
<dbReference type="AlphaFoldDB" id="A0A7I9UYD5"/>
<organism evidence="1 2">
    <name type="scientific">Gordonia crocea</name>
    <dbReference type="NCBI Taxonomy" id="589162"/>
    <lineage>
        <taxon>Bacteria</taxon>
        <taxon>Bacillati</taxon>
        <taxon>Actinomycetota</taxon>
        <taxon>Actinomycetes</taxon>
        <taxon>Mycobacteriales</taxon>
        <taxon>Gordoniaceae</taxon>
        <taxon>Gordonia</taxon>
    </lineage>
</organism>
<dbReference type="RefSeq" id="WP_161927423.1">
    <property type="nucleotide sequence ID" value="NZ_BJOU01000001.1"/>
</dbReference>
<proteinExistence type="predicted"/>
<reference evidence="2" key="1">
    <citation type="submission" date="2019-06" db="EMBL/GenBank/DDBJ databases">
        <title>Gordonia isolated from sludge of a wastewater treatment plant.</title>
        <authorList>
            <person name="Tamura T."/>
            <person name="Aoyama K."/>
            <person name="Kang Y."/>
            <person name="Saito S."/>
            <person name="Akiyama N."/>
            <person name="Yazawa K."/>
            <person name="Gonoi T."/>
            <person name="Mikami Y."/>
        </authorList>
    </citation>
    <scope>NUCLEOTIDE SEQUENCE [LARGE SCALE GENOMIC DNA]</scope>
    <source>
        <strain evidence="2">NBRC 107697</strain>
    </source>
</reference>
<gene>
    <name evidence="1" type="ORF">nbrc107697_22460</name>
</gene>
<keyword evidence="2" id="KW-1185">Reference proteome</keyword>
<dbReference type="SUPFAM" id="SSF55331">
    <property type="entry name" value="Tautomerase/MIF"/>
    <property type="match status" value="1"/>
</dbReference>
<evidence type="ECO:0000313" key="1">
    <source>
        <dbReference type="EMBL" id="GED98207.1"/>
    </source>
</evidence>